<dbReference type="GO" id="GO:0033588">
    <property type="term" value="C:elongator holoenzyme complex"/>
    <property type="evidence" value="ECO:0007669"/>
    <property type="project" value="InterPro"/>
</dbReference>
<dbReference type="PANTHER" id="PTHR16184:SF6">
    <property type="entry name" value="ELONGATOR COMPLEX PROTEIN 6"/>
    <property type="match status" value="1"/>
</dbReference>
<evidence type="ECO:0000313" key="4">
    <source>
        <dbReference type="Proteomes" id="UP000246740"/>
    </source>
</evidence>
<dbReference type="UniPathway" id="UPA00988"/>
<dbReference type="Pfam" id="PF09807">
    <property type="entry name" value="ELP6"/>
    <property type="match status" value="1"/>
</dbReference>
<dbReference type="Gene3D" id="3.40.50.300">
    <property type="entry name" value="P-loop containing nucleotide triphosphate hydrolases"/>
    <property type="match status" value="1"/>
</dbReference>
<dbReference type="AlphaFoldDB" id="A0A317XX47"/>
<evidence type="ECO:0000313" key="3">
    <source>
        <dbReference type="EMBL" id="PWZ02855.1"/>
    </source>
</evidence>
<comment type="similarity">
    <text evidence="2">Belongs to the ELP6 family.</text>
</comment>
<dbReference type="InterPro" id="IPR018627">
    <property type="entry name" value="ELP6"/>
</dbReference>
<dbReference type="OrthoDB" id="9995306at2759"/>
<evidence type="ECO:0000256" key="2">
    <source>
        <dbReference type="ARBA" id="ARBA00008837"/>
    </source>
</evidence>
<reference evidence="3 4" key="1">
    <citation type="journal article" date="2018" name="Mol. Biol. Evol.">
        <title>Broad Genomic Sampling Reveals a Smut Pathogenic Ancestry of the Fungal Clade Ustilaginomycotina.</title>
        <authorList>
            <person name="Kijpornyongpan T."/>
            <person name="Mondo S.J."/>
            <person name="Barry K."/>
            <person name="Sandor L."/>
            <person name="Lee J."/>
            <person name="Lipzen A."/>
            <person name="Pangilinan J."/>
            <person name="LaButti K."/>
            <person name="Hainaut M."/>
            <person name="Henrissat B."/>
            <person name="Grigoriev I.V."/>
            <person name="Spatafora J.W."/>
            <person name="Aime M.C."/>
        </authorList>
    </citation>
    <scope>NUCLEOTIDE SEQUENCE [LARGE SCALE GENOMIC DNA]</scope>
    <source>
        <strain evidence="3 4">MCA 3645</strain>
    </source>
</reference>
<keyword evidence="4" id="KW-1185">Reference proteome</keyword>
<comment type="pathway">
    <text evidence="1">tRNA modification; 5-methoxycarbonylmethyl-2-thiouridine-tRNA biosynthesis.</text>
</comment>
<sequence length="355" mass="38142">MPNLDSLLSFPLDDAGPSRSASERTPIPPASSHIVVTDTIDAPAFFVLVHFLRASHAANKSARQVDIKGKSRAKDVKVVWIGCSGDGVVHLKHVARKSGIQIDSETQRGAFAYIDAASIALSTSVVQTGQEELIDVDNATRPHPILGQLYTQVERELVRETSEEASWSSETLVIIDDLSALSWSLDHTDVFGRPVDVARQICTWTKALNSLVTKHRASLVTLLHADASSIGKHEASDSVEESVLRSLLRTADVWIEVKELGSGRARDCDGEITVHPLVRPSLAHSLKTTPRDPSAASHFPPLQAFAVETPCPSRSKAVLYRIAPDGQSAATAGVGAGTSTSRVQVWARGTGRGFL</sequence>
<organism evidence="3 4">
    <name type="scientific">Testicularia cyperi</name>
    <dbReference type="NCBI Taxonomy" id="1882483"/>
    <lineage>
        <taxon>Eukaryota</taxon>
        <taxon>Fungi</taxon>
        <taxon>Dikarya</taxon>
        <taxon>Basidiomycota</taxon>
        <taxon>Ustilaginomycotina</taxon>
        <taxon>Ustilaginomycetes</taxon>
        <taxon>Ustilaginales</taxon>
        <taxon>Anthracoideaceae</taxon>
        <taxon>Testicularia</taxon>
    </lineage>
</organism>
<name>A0A317XX47_9BASI</name>
<dbReference type="PANTHER" id="PTHR16184">
    <property type="entry name" value="ELONGATOR COMPLEX PROTEIN 6"/>
    <property type="match status" value="1"/>
</dbReference>
<evidence type="ECO:0000256" key="1">
    <source>
        <dbReference type="ARBA" id="ARBA00005043"/>
    </source>
</evidence>
<proteinExistence type="inferred from homology"/>
<dbReference type="GO" id="GO:0002098">
    <property type="term" value="P:tRNA wobble uridine modification"/>
    <property type="evidence" value="ECO:0007669"/>
    <property type="project" value="InterPro"/>
</dbReference>
<dbReference type="Proteomes" id="UP000246740">
    <property type="component" value="Unassembled WGS sequence"/>
</dbReference>
<dbReference type="InParanoid" id="A0A317XX47"/>
<dbReference type="EMBL" id="KZ819188">
    <property type="protein sequence ID" value="PWZ02855.1"/>
    <property type="molecule type" value="Genomic_DNA"/>
</dbReference>
<gene>
    <name evidence="3" type="ORF">BCV70DRAFT_197117</name>
</gene>
<accession>A0A317XX47</accession>
<protein>
    <submittedName>
        <fullName evidence="3">Uncharacterized protein</fullName>
    </submittedName>
</protein>
<dbReference type="InterPro" id="IPR027417">
    <property type="entry name" value="P-loop_NTPase"/>
</dbReference>